<dbReference type="PANTHER" id="PTHR15360">
    <property type="entry name" value="PLATELET-DERIVED GROWTH FACTOR RECEPTOR LIKE"/>
    <property type="match status" value="1"/>
</dbReference>
<accession>A0A8J2EIJ3</accession>
<dbReference type="Gene3D" id="2.60.40.10">
    <property type="entry name" value="Immunoglobulins"/>
    <property type="match status" value="1"/>
</dbReference>
<dbReference type="EMBL" id="CAJNRD030001114">
    <property type="protein sequence ID" value="CAG5073956.1"/>
    <property type="molecule type" value="Genomic_DNA"/>
</dbReference>
<reference evidence="1" key="1">
    <citation type="submission" date="2021-04" db="EMBL/GenBank/DDBJ databases">
        <authorList>
            <person name="Chebbi M.A.C M."/>
        </authorList>
    </citation>
    <scope>NUCLEOTIDE SEQUENCE</scope>
</reference>
<dbReference type="PANTHER" id="PTHR15360:SF4">
    <property type="entry name" value="PROTEIN KINASE DOMAIN-CONTAINING PROTEIN"/>
    <property type="match status" value="1"/>
</dbReference>
<keyword evidence="2" id="KW-1185">Reference proteome</keyword>
<name>A0A8J2EIJ3_COTCN</name>
<dbReference type="SUPFAM" id="SSF48726">
    <property type="entry name" value="Immunoglobulin"/>
    <property type="match status" value="1"/>
</dbReference>
<dbReference type="InterPro" id="IPR042495">
    <property type="entry name" value="PDGFRL"/>
</dbReference>
<dbReference type="OrthoDB" id="7613723at2759"/>
<protein>
    <submittedName>
        <fullName evidence="1">Uncharacterized protein</fullName>
    </submittedName>
</protein>
<dbReference type="InterPro" id="IPR036179">
    <property type="entry name" value="Ig-like_dom_sf"/>
</dbReference>
<dbReference type="AlphaFoldDB" id="A0A8J2EIJ3"/>
<dbReference type="Proteomes" id="UP000786811">
    <property type="component" value="Unassembled WGS sequence"/>
</dbReference>
<organism evidence="1 2">
    <name type="scientific">Cotesia congregata</name>
    <name type="common">Parasitoid wasp</name>
    <name type="synonym">Apanteles congregatus</name>
    <dbReference type="NCBI Taxonomy" id="51543"/>
    <lineage>
        <taxon>Eukaryota</taxon>
        <taxon>Metazoa</taxon>
        <taxon>Ecdysozoa</taxon>
        <taxon>Arthropoda</taxon>
        <taxon>Hexapoda</taxon>
        <taxon>Insecta</taxon>
        <taxon>Pterygota</taxon>
        <taxon>Neoptera</taxon>
        <taxon>Endopterygota</taxon>
        <taxon>Hymenoptera</taxon>
        <taxon>Apocrita</taxon>
        <taxon>Ichneumonoidea</taxon>
        <taxon>Braconidae</taxon>
        <taxon>Microgastrinae</taxon>
        <taxon>Cotesia</taxon>
    </lineage>
</organism>
<dbReference type="InterPro" id="IPR013783">
    <property type="entry name" value="Ig-like_fold"/>
</dbReference>
<feature type="non-terminal residue" evidence="1">
    <location>
        <position position="166"/>
    </location>
</feature>
<gene>
    <name evidence="1" type="ORF">HICCMSTLAB_LOCUS728</name>
</gene>
<evidence type="ECO:0000313" key="1">
    <source>
        <dbReference type="EMBL" id="CAG5073956.1"/>
    </source>
</evidence>
<evidence type="ECO:0000313" key="2">
    <source>
        <dbReference type="Proteomes" id="UP000786811"/>
    </source>
</evidence>
<dbReference type="Pfam" id="PF21339">
    <property type="entry name" value="VEGFR-1-like_Ig-like"/>
    <property type="match status" value="1"/>
</dbReference>
<sequence>IPTSVKNFSRYNFEDVVNIELFTNKTVYGDSGWYGCVNADDLKNFKIANETAITPYNFINSGAKWIYVFVKSNTNHFVGSSDLLKTFRVKTGDDILIPCRPTSPYFEIKLTKDEQGIKLNERINFDPKRGFEIKNADLKDNGFYQCIIKVDYQALSYYVHVARKQL</sequence>
<comment type="caution">
    <text evidence="1">The sequence shown here is derived from an EMBL/GenBank/DDBJ whole genome shotgun (WGS) entry which is preliminary data.</text>
</comment>
<proteinExistence type="predicted"/>